<evidence type="ECO:0000313" key="2">
    <source>
        <dbReference type="Proteomes" id="UP000664915"/>
    </source>
</evidence>
<evidence type="ECO:0000313" key="1">
    <source>
        <dbReference type="EMBL" id="QPX48025.1"/>
    </source>
</evidence>
<keyword evidence="2" id="KW-1185">Reference proteome</keyword>
<protein>
    <submittedName>
        <fullName evidence="1">Uncharacterized protein</fullName>
    </submittedName>
</protein>
<accession>A0A879R3X9</accession>
<dbReference type="GeneID" id="77946230"/>
<organism evidence="1 2">
    <name type="scientific">Synechococcus phage S-SRM01</name>
    <dbReference type="NCBI Taxonomy" id="2781608"/>
    <lineage>
        <taxon>Viruses</taxon>
        <taxon>Duplodnaviria</taxon>
        <taxon>Heunggongvirae</taxon>
        <taxon>Uroviricota</taxon>
        <taxon>Caudoviricetes</taxon>
        <taxon>Pantevenvirales</taxon>
        <taxon>Kyanoviridae</taxon>
        <taxon>Serangoonvirus</taxon>
        <taxon>Serangoonvirus essarone</taxon>
    </lineage>
</organism>
<dbReference type="KEGG" id="vg:77946230"/>
<dbReference type="EMBL" id="MW015081">
    <property type="protein sequence ID" value="QPX48025.1"/>
    <property type="molecule type" value="Genomic_DNA"/>
</dbReference>
<proteinExistence type="predicted"/>
<dbReference type="RefSeq" id="YP_010670035.1">
    <property type="nucleotide sequence ID" value="NC_070963.1"/>
</dbReference>
<dbReference type="Proteomes" id="UP000664915">
    <property type="component" value="Segment"/>
</dbReference>
<reference evidence="1" key="1">
    <citation type="submission" date="2020-09" db="EMBL/GenBank/DDBJ databases">
        <authorList>
            <person name="Zhang D."/>
            <person name="Hatherill J.R."/>
            <person name="Ramirez J.F."/>
            <person name="Edinger B."/>
            <person name="Balarin R."/>
            <person name="Sullivan A."/>
            <person name="Humpal K.M."/>
            <person name="Guseva A."/>
            <person name="Butela K.A."/>
            <person name="Garlena R.A."/>
            <person name="Russell D.A."/>
            <person name="Pope W.H."/>
            <person name="Jacobs-Sera D."/>
            <person name="Hatfull G.F."/>
        </authorList>
    </citation>
    <scope>NUCLEOTIDE SEQUENCE</scope>
</reference>
<name>A0A879R3X9_9CAUD</name>
<sequence length="107" mass="12669">MLSTQYRLKLEGICEKIAKREEVSLEEMIWAEKLANVNPTAAKFLRQARRKAENPNMQEGDMDDFLNQLDIGSLGHERRGIREFNSPDEIAEWFSRDRDGDEWRRRD</sequence>